<gene>
    <name evidence="2" type="ORF">G5S32_19720</name>
</gene>
<keyword evidence="2" id="KW-0378">Hydrolase</keyword>
<evidence type="ECO:0000313" key="3">
    <source>
        <dbReference type="Proteomes" id="UP000503003"/>
    </source>
</evidence>
<keyword evidence="3" id="KW-1185">Reference proteome</keyword>
<dbReference type="AlphaFoldDB" id="A0A6G7CQZ2"/>
<dbReference type="Gene3D" id="1.10.287.1080">
    <property type="entry name" value="MazG-like"/>
    <property type="match status" value="1"/>
</dbReference>
<dbReference type="GO" id="GO:0016787">
    <property type="term" value="F:hydrolase activity"/>
    <property type="evidence" value="ECO:0007669"/>
    <property type="project" value="UniProtKB-KW"/>
</dbReference>
<evidence type="ECO:0000313" key="2">
    <source>
        <dbReference type="EMBL" id="QIH44567.1"/>
    </source>
</evidence>
<proteinExistence type="predicted"/>
<dbReference type="SUPFAM" id="SSF101386">
    <property type="entry name" value="all-alpha NTP pyrophosphatases"/>
    <property type="match status" value="1"/>
</dbReference>
<dbReference type="Proteomes" id="UP000503003">
    <property type="component" value="Chromosome 2"/>
</dbReference>
<feature type="domain" description="NTP pyrophosphohydrolase MazG-like" evidence="1">
    <location>
        <begin position="26"/>
        <end position="92"/>
    </location>
</feature>
<accession>A0A6G7CQZ2</accession>
<dbReference type="InterPro" id="IPR004518">
    <property type="entry name" value="MazG-like_dom"/>
</dbReference>
<name>A0A6G7CQZ2_9VIBR</name>
<sequence length="134" mass="15672">MYFEQLLSIARRKSVIDTASDWFEGSQTYLSEMRTELDEVLEEIPLNRRCYLEQELGDLLWDYLNILLALESESDIKLESVLERACLKFEQRVSGLENGVSWCDIKAKQKLSLAEEQLKWEQQNCLMPSCNLSK</sequence>
<dbReference type="KEGG" id="vzi:G5S32_19720"/>
<dbReference type="Pfam" id="PF03819">
    <property type="entry name" value="MazG"/>
    <property type="match status" value="1"/>
</dbReference>
<organism evidence="2 3">
    <name type="scientific">Vibrio ziniensis</name>
    <dbReference type="NCBI Taxonomy" id="2711221"/>
    <lineage>
        <taxon>Bacteria</taxon>
        <taxon>Pseudomonadati</taxon>
        <taxon>Pseudomonadota</taxon>
        <taxon>Gammaproteobacteria</taxon>
        <taxon>Vibrionales</taxon>
        <taxon>Vibrionaceae</taxon>
        <taxon>Vibrio</taxon>
    </lineage>
</organism>
<reference evidence="2 3" key="1">
    <citation type="submission" date="2020-02" db="EMBL/GenBank/DDBJ databases">
        <title>A complete genome of a marine bacterium Vibrio sp. ZWAL4003 isolated from the mangrove sediment with the ability to degrade polysaccharides.</title>
        <authorList>
            <person name="Wu J."/>
            <person name="Qu W."/>
            <person name="Zeng R."/>
        </authorList>
    </citation>
    <scope>NUCLEOTIDE SEQUENCE [LARGE SCALE GENOMIC DNA]</scope>
    <source>
        <strain evidence="2 3">ZWAL4003</strain>
    </source>
</reference>
<evidence type="ECO:0000259" key="1">
    <source>
        <dbReference type="Pfam" id="PF03819"/>
    </source>
</evidence>
<protein>
    <submittedName>
        <fullName evidence="2">Nucleotide pyrophosphohydrolase</fullName>
    </submittedName>
</protein>
<dbReference type="EMBL" id="CP049332">
    <property type="protein sequence ID" value="QIH44567.1"/>
    <property type="molecule type" value="Genomic_DNA"/>
</dbReference>